<dbReference type="Gramene" id="OMO71490">
    <property type="protein sequence ID" value="OMO71490"/>
    <property type="gene ID" value="CCACVL1_18205"/>
</dbReference>
<name>A0A1R3HMJ5_COCAP</name>
<accession>A0A1R3HMJ5</accession>
<comment type="caution">
    <text evidence="1">The sequence shown here is derived from an EMBL/GenBank/DDBJ whole genome shotgun (WGS) entry which is preliminary data.</text>
</comment>
<organism evidence="1 2">
    <name type="scientific">Corchorus capsularis</name>
    <name type="common">Jute</name>
    <dbReference type="NCBI Taxonomy" id="210143"/>
    <lineage>
        <taxon>Eukaryota</taxon>
        <taxon>Viridiplantae</taxon>
        <taxon>Streptophyta</taxon>
        <taxon>Embryophyta</taxon>
        <taxon>Tracheophyta</taxon>
        <taxon>Spermatophyta</taxon>
        <taxon>Magnoliopsida</taxon>
        <taxon>eudicotyledons</taxon>
        <taxon>Gunneridae</taxon>
        <taxon>Pentapetalae</taxon>
        <taxon>rosids</taxon>
        <taxon>malvids</taxon>
        <taxon>Malvales</taxon>
        <taxon>Malvaceae</taxon>
        <taxon>Grewioideae</taxon>
        <taxon>Apeibeae</taxon>
        <taxon>Corchorus</taxon>
    </lineage>
</organism>
<evidence type="ECO:0000313" key="2">
    <source>
        <dbReference type="Proteomes" id="UP000188268"/>
    </source>
</evidence>
<dbReference type="OrthoDB" id="1002573at2759"/>
<dbReference type="AlphaFoldDB" id="A0A1R3HMJ5"/>
<evidence type="ECO:0000313" key="1">
    <source>
        <dbReference type="EMBL" id="OMO71490.1"/>
    </source>
</evidence>
<dbReference type="EMBL" id="AWWV01011595">
    <property type="protein sequence ID" value="OMO71490.1"/>
    <property type="molecule type" value="Genomic_DNA"/>
</dbReference>
<proteinExistence type="predicted"/>
<gene>
    <name evidence="1" type="ORF">CCACVL1_18205</name>
</gene>
<sequence length="73" mass="8220">MAPFKSPGPDGFQARFYQSNWDVARNLVCSFVKNAFLFGYFDAALSRVLVVLVPKIDNSERLRPILEDLVAPT</sequence>
<keyword evidence="2" id="KW-1185">Reference proteome</keyword>
<dbReference type="Proteomes" id="UP000188268">
    <property type="component" value="Unassembled WGS sequence"/>
</dbReference>
<reference evidence="1 2" key="1">
    <citation type="submission" date="2013-09" db="EMBL/GenBank/DDBJ databases">
        <title>Corchorus capsularis genome sequencing.</title>
        <authorList>
            <person name="Alam M."/>
            <person name="Haque M.S."/>
            <person name="Islam M.S."/>
            <person name="Emdad E.M."/>
            <person name="Islam M.M."/>
            <person name="Ahmed B."/>
            <person name="Halim A."/>
            <person name="Hossen Q.M.M."/>
            <person name="Hossain M.Z."/>
            <person name="Ahmed R."/>
            <person name="Khan M.M."/>
            <person name="Islam R."/>
            <person name="Rashid M.M."/>
            <person name="Khan S.A."/>
            <person name="Rahman M.S."/>
            <person name="Alam M."/>
        </authorList>
    </citation>
    <scope>NUCLEOTIDE SEQUENCE [LARGE SCALE GENOMIC DNA]</scope>
    <source>
        <strain evidence="2">cv. CVL-1</strain>
        <tissue evidence="1">Whole seedling</tissue>
    </source>
</reference>
<protein>
    <submittedName>
        <fullName evidence="1">Uncharacterized protein</fullName>
    </submittedName>
</protein>